<feature type="transmembrane region" description="Helical" evidence="1">
    <location>
        <begin position="20"/>
        <end position="42"/>
    </location>
</feature>
<gene>
    <name evidence="3" type="ORF">GCM10009823_20640</name>
</gene>
<dbReference type="InterPro" id="IPR021202">
    <property type="entry name" value="Rv3654c-like"/>
</dbReference>
<accession>A0ABP5IF12</accession>
<dbReference type="RefSeq" id="WP_344337090.1">
    <property type="nucleotide sequence ID" value="NZ_BAAAPZ010000008.1"/>
</dbReference>
<reference evidence="4" key="1">
    <citation type="journal article" date="2019" name="Int. J. Syst. Evol. Microbiol.">
        <title>The Global Catalogue of Microorganisms (GCM) 10K type strain sequencing project: providing services to taxonomists for standard genome sequencing and annotation.</title>
        <authorList>
            <consortium name="The Broad Institute Genomics Platform"/>
            <consortium name="The Broad Institute Genome Sequencing Center for Infectious Disease"/>
            <person name="Wu L."/>
            <person name="Ma J."/>
        </authorList>
    </citation>
    <scope>NUCLEOTIDE SEQUENCE [LARGE SCALE GENOMIC DNA]</scope>
    <source>
        <strain evidence="4">JCM 15900</strain>
    </source>
</reference>
<evidence type="ECO:0000259" key="2">
    <source>
        <dbReference type="Pfam" id="PF13400"/>
    </source>
</evidence>
<keyword evidence="1" id="KW-1133">Transmembrane helix</keyword>
<keyword evidence="1" id="KW-0812">Transmembrane</keyword>
<dbReference type="NCBIfam" id="TIGR03816">
    <property type="entry name" value="tadE_like_DECH"/>
    <property type="match status" value="1"/>
</dbReference>
<organism evidence="3 4">
    <name type="scientific">Brevibacterium salitolerans</name>
    <dbReference type="NCBI Taxonomy" id="1403566"/>
    <lineage>
        <taxon>Bacteria</taxon>
        <taxon>Bacillati</taxon>
        <taxon>Actinomycetota</taxon>
        <taxon>Actinomycetes</taxon>
        <taxon>Micrococcales</taxon>
        <taxon>Brevibacteriaceae</taxon>
        <taxon>Brevibacterium</taxon>
    </lineage>
</organism>
<comment type="caution">
    <text evidence="3">The sequence shown here is derived from an EMBL/GenBank/DDBJ whole genome shotgun (WGS) entry which is preliminary data.</text>
</comment>
<sequence length="129" mass="13004">MNGCGQRAELRRDEGSSTVIGLGTASLAVVLALVVGAVGMGLRAKSQADAAADLAALAAVQALTAGEGEPCEVAEEVAERNGGSVTECIVRADLQRSALEVEVPIELRIPGLERKPVMKGEAVAGIAGP</sequence>
<evidence type="ECO:0000256" key="1">
    <source>
        <dbReference type="SAM" id="Phobius"/>
    </source>
</evidence>
<protein>
    <recommendedName>
        <fullName evidence="2">Putative Flp pilus-assembly TadG-like N-terminal domain-containing protein</fullName>
    </recommendedName>
</protein>
<keyword evidence="4" id="KW-1185">Reference proteome</keyword>
<proteinExistence type="predicted"/>
<name>A0ABP5IF12_9MICO</name>
<dbReference type="Proteomes" id="UP001500984">
    <property type="component" value="Unassembled WGS sequence"/>
</dbReference>
<dbReference type="InterPro" id="IPR028087">
    <property type="entry name" value="Tad_N"/>
</dbReference>
<keyword evidence="1" id="KW-0472">Membrane</keyword>
<dbReference type="EMBL" id="BAAAPZ010000008">
    <property type="protein sequence ID" value="GAA2099016.1"/>
    <property type="molecule type" value="Genomic_DNA"/>
</dbReference>
<evidence type="ECO:0000313" key="4">
    <source>
        <dbReference type="Proteomes" id="UP001500984"/>
    </source>
</evidence>
<feature type="domain" description="Putative Flp pilus-assembly TadG-like N-terminal" evidence="2">
    <location>
        <begin position="15"/>
        <end position="62"/>
    </location>
</feature>
<evidence type="ECO:0000313" key="3">
    <source>
        <dbReference type="EMBL" id="GAA2099016.1"/>
    </source>
</evidence>
<dbReference type="Pfam" id="PF13400">
    <property type="entry name" value="Tad"/>
    <property type="match status" value="1"/>
</dbReference>